<keyword evidence="4" id="KW-0963">Cytoplasm</keyword>
<keyword evidence="5" id="KW-0819">tRNA processing</keyword>
<sequence>MASNDHPLIVKSIPWVTEDDTQAFAAALAAKLQGTAGSHMLIALHGDLGSGKTTFVRHLLKALGVAGRIKSPTYAVVEPYTLDDAPGGALDIWHFDFYRFNDPDEWEEAGFRDIFASPGLKLVEWPEKAGEHLPSADLDIALELQDGDVRAVTLTARSDAGAALLP</sequence>
<evidence type="ECO:0000256" key="2">
    <source>
        <dbReference type="ARBA" id="ARBA00007599"/>
    </source>
</evidence>
<dbReference type="Pfam" id="PF02367">
    <property type="entry name" value="TsaE"/>
    <property type="match status" value="1"/>
</dbReference>
<comment type="caution">
    <text evidence="11">The sequence shown here is derived from an EMBL/GenBank/DDBJ whole genome shotgun (WGS) entry which is preliminary data.</text>
</comment>
<dbReference type="PANTHER" id="PTHR33540:SF2">
    <property type="entry name" value="TRNA THREONYLCARBAMOYLADENOSINE BIOSYNTHESIS PROTEIN TSAE"/>
    <property type="match status" value="1"/>
</dbReference>
<dbReference type="NCBIfam" id="TIGR00150">
    <property type="entry name" value="T6A_YjeE"/>
    <property type="match status" value="1"/>
</dbReference>
<evidence type="ECO:0000313" key="11">
    <source>
        <dbReference type="EMBL" id="GGA87272.1"/>
    </source>
</evidence>
<dbReference type="GO" id="GO:0005524">
    <property type="term" value="F:ATP binding"/>
    <property type="evidence" value="ECO:0007669"/>
    <property type="project" value="UniProtKB-KW"/>
</dbReference>
<reference evidence="11" key="1">
    <citation type="journal article" date="2014" name="Int. J. Syst. Evol. Microbiol.">
        <title>Complete genome sequence of Corynebacterium casei LMG S-19264T (=DSM 44701T), isolated from a smear-ripened cheese.</title>
        <authorList>
            <consortium name="US DOE Joint Genome Institute (JGI-PGF)"/>
            <person name="Walter F."/>
            <person name="Albersmeier A."/>
            <person name="Kalinowski J."/>
            <person name="Ruckert C."/>
        </authorList>
    </citation>
    <scope>NUCLEOTIDE SEQUENCE</scope>
    <source>
        <strain evidence="11">CGMCC 1.15322</strain>
    </source>
</reference>
<gene>
    <name evidence="11" type="ORF">GCM10011496_04950</name>
</gene>
<keyword evidence="9" id="KW-0460">Magnesium</keyword>
<dbReference type="Gene3D" id="3.40.50.300">
    <property type="entry name" value="P-loop containing nucleotide triphosphate hydrolases"/>
    <property type="match status" value="1"/>
</dbReference>
<dbReference type="SUPFAM" id="SSF52540">
    <property type="entry name" value="P-loop containing nucleoside triphosphate hydrolases"/>
    <property type="match status" value="1"/>
</dbReference>
<dbReference type="GO" id="GO:0046872">
    <property type="term" value="F:metal ion binding"/>
    <property type="evidence" value="ECO:0007669"/>
    <property type="project" value="UniProtKB-KW"/>
</dbReference>
<dbReference type="InterPro" id="IPR027417">
    <property type="entry name" value="P-loop_NTPase"/>
</dbReference>
<dbReference type="RefSeq" id="WP_188706198.1">
    <property type="nucleotide sequence ID" value="NZ_BMIG01000001.1"/>
</dbReference>
<dbReference type="InterPro" id="IPR003442">
    <property type="entry name" value="T6A_TsaE"/>
</dbReference>
<evidence type="ECO:0000256" key="7">
    <source>
        <dbReference type="ARBA" id="ARBA00022741"/>
    </source>
</evidence>
<evidence type="ECO:0000256" key="9">
    <source>
        <dbReference type="ARBA" id="ARBA00022842"/>
    </source>
</evidence>
<organism evidence="11 12">
    <name type="scientific">Polaromonas eurypsychrophila</name>
    <dbReference type="NCBI Taxonomy" id="1614635"/>
    <lineage>
        <taxon>Bacteria</taxon>
        <taxon>Pseudomonadati</taxon>
        <taxon>Pseudomonadota</taxon>
        <taxon>Betaproteobacteria</taxon>
        <taxon>Burkholderiales</taxon>
        <taxon>Comamonadaceae</taxon>
        <taxon>Polaromonas</taxon>
    </lineage>
</organism>
<keyword evidence="8" id="KW-0067">ATP-binding</keyword>
<evidence type="ECO:0000256" key="6">
    <source>
        <dbReference type="ARBA" id="ARBA00022723"/>
    </source>
</evidence>
<keyword evidence="7" id="KW-0547">Nucleotide-binding</keyword>
<dbReference type="EMBL" id="BMIG01000001">
    <property type="protein sequence ID" value="GGA87272.1"/>
    <property type="molecule type" value="Genomic_DNA"/>
</dbReference>
<evidence type="ECO:0000256" key="10">
    <source>
        <dbReference type="ARBA" id="ARBA00032441"/>
    </source>
</evidence>
<comment type="similarity">
    <text evidence="2">Belongs to the TsaE family.</text>
</comment>
<evidence type="ECO:0000256" key="8">
    <source>
        <dbReference type="ARBA" id="ARBA00022840"/>
    </source>
</evidence>
<evidence type="ECO:0000256" key="5">
    <source>
        <dbReference type="ARBA" id="ARBA00022694"/>
    </source>
</evidence>
<dbReference type="PANTHER" id="PTHR33540">
    <property type="entry name" value="TRNA THREONYLCARBAMOYLADENOSINE BIOSYNTHESIS PROTEIN TSAE"/>
    <property type="match status" value="1"/>
</dbReference>
<protein>
    <recommendedName>
        <fullName evidence="3">tRNA threonylcarbamoyladenosine biosynthesis protein TsaE</fullName>
    </recommendedName>
    <alternativeName>
        <fullName evidence="10">t(6)A37 threonylcarbamoyladenosine biosynthesis protein TsaE</fullName>
    </alternativeName>
</protein>
<evidence type="ECO:0000256" key="3">
    <source>
        <dbReference type="ARBA" id="ARBA00019010"/>
    </source>
</evidence>
<name>A0A916S6W5_9BURK</name>
<proteinExistence type="inferred from homology"/>
<dbReference type="Proteomes" id="UP000620596">
    <property type="component" value="Unassembled WGS sequence"/>
</dbReference>
<reference evidence="11" key="2">
    <citation type="submission" date="2020-09" db="EMBL/GenBank/DDBJ databases">
        <authorList>
            <person name="Sun Q."/>
            <person name="Zhou Y."/>
        </authorList>
    </citation>
    <scope>NUCLEOTIDE SEQUENCE</scope>
    <source>
        <strain evidence="11">CGMCC 1.15322</strain>
    </source>
</reference>
<keyword evidence="12" id="KW-1185">Reference proteome</keyword>
<comment type="subcellular location">
    <subcellularLocation>
        <location evidence="1">Cytoplasm</location>
    </subcellularLocation>
</comment>
<dbReference type="GO" id="GO:0002949">
    <property type="term" value="P:tRNA threonylcarbamoyladenosine modification"/>
    <property type="evidence" value="ECO:0007669"/>
    <property type="project" value="InterPro"/>
</dbReference>
<dbReference type="GO" id="GO:0005737">
    <property type="term" value="C:cytoplasm"/>
    <property type="evidence" value="ECO:0007669"/>
    <property type="project" value="UniProtKB-SubCell"/>
</dbReference>
<evidence type="ECO:0000256" key="1">
    <source>
        <dbReference type="ARBA" id="ARBA00004496"/>
    </source>
</evidence>
<accession>A0A916S6W5</accession>
<evidence type="ECO:0000313" key="12">
    <source>
        <dbReference type="Proteomes" id="UP000620596"/>
    </source>
</evidence>
<keyword evidence="6" id="KW-0479">Metal-binding</keyword>
<evidence type="ECO:0000256" key="4">
    <source>
        <dbReference type="ARBA" id="ARBA00022490"/>
    </source>
</evidence>
<dbReference type="AlphaFoldDB" id="A0A916S6W5"/>